<dbReference type="AlphaFoldDB" id="A0A433TCB4"/>
<proteinExistence type="predicted"/>
<accession>A0A433TCB4</accession>
<comment type="caution">
    <text evidence="1">The sequence shown here is derived from an EMBL/GenBank/DDBJ whole genome shotgun (WGS) entry which is preliminary data.</text>
</comment>
<protein>
    <submittedName>
        <fullName evidence="1">Uncharacterized protein</fullName>
    </submittedName>
</protein>
<evidence type="ECO:0000313" key="1">
    <source>
        <dbReference type="EMBL" id="RUS79196.1"/>
    </source>
</evidence>
<reference evidence="1 2" key="1">
    <citation type="submission" date="2019-01" db="EMBL/GenBank/DDBJ databases">
        <title>A draft genome assembly of the solar-powered sea slug Elysia chlorotica.</title>
        <authorList>
            <person name="Cai H."/>
            <person name="Li Q."/>
            <person name="Fang X."/>
            <person name="Li J."/>
            <person name="Curtis N.E."/>
            <person name="Altenburger A."/>
            <person name="Shibata T."/>
            <person name="Feng M."/>
            <person name="Maeda T."/>
            <person name="Schwartz J.A."/>
            <person name="Shigenobu S."/>
            <person name="Lundholm N."/>
            <person name="Nishiyama T."/>
            <person name="Yang H."/>
            <person name="Hasebe M."/>
            <person name="Li S."/>
            <person name="Pierce S.K."/>
            <person name="Wang J."/>
        </authorList>
    </citation>
    <scope>NUCLEOTIDE SEQUENCE [LARGE SCALE GENOMIC DNA]</scope>
    <source>
        <strain evidence="1">EC2010</strain>
        <tissue evidence="1">Whole organism of an adult</tissue>
    </source>
</reference>
<feature type="non-terminal residue" evidence="1">
    <location>
        <position position="149"/>
    </location>
</feature>
<keyword evidence="2" id="KW-1185">Reference proteome</keyword>
<name>A0A433TCB4_ELYCH</name>
<organism evidence="1 2">
    <name type="scientific">Elysia chlorotica</name>
    <name type="common">Eastern emerald elysia</name>
    <name type="synonym">Sea slug</name>
    <dbReference type="NCBI Taxonomy" id="188477"/>
    <lineage>
        <taxon>Eukaryota</taxon>
        <taxon>Metazoa</taxon>
        <taxon>Spiralia</taxon>
        <taxon>Lophotrochozoa</taxon>
        <taxon>Mollusca</taxon>
        <taxon>Gastropoda</taxon>
        <taxon>Heterobranchia</taxon>
        <taxon>Euthyneura</taxon>
        <taxon>Panpulmonata</taxon>
        <taxon>Sacoglossa</taxon>
        <taxon>Placobranchoidea</taxon>
        <taxon>Plakobranchidae</taxon>
        <taxon>Elysia</taxon>
    </lineage>
</organism>
<dbReference type="EMBL" id="RQTK01000465">
    <property type="protein sequence ID" value="RUS79196.1"/>
    <property type="molecule type" value="Genomic_DNA"/>
</dbReference>
<gene>
    <name evidence="1" type="ORF">EGW08_013054</name>
</gene>
<dbReference type="Proteomes" id="UP000271974">
    <property type="component" value="Unassembled WGS sequence"/>
</dbReference>
<dbReference type="OrthoDB" id="8049819at2759"/>
<sequence length="149" mass="17623">MVVPVVEFLCKLHVNRERSVLRRRLSSSSKWHALTTYLRPKIQEMIKAQRKIFARNRIRRLFSLVLCVDRFIKCVAMIAGDTQTLLKDTTHRSLTKIPVRETPEDKPEKEIAFFNVHNYTKVGQVQVPFHIQMILSKPWFCRSNKEVEM</sequence>
<evidence type="ECO:0000313" key="2">
    <source>
        <dbReference type="Proteomes" id="UP000271974"/>
    </source>
</evidence>